<dbReference type="RefSeq" id="WP_074372321.1">
    <property type="nucleotide sequence ID" value="NZ_FSSB01000009.1"/>
</dbReference>
<evidence type="ECO:0000259" key="6">
    <source>
        <dbReference type="Pfam" id="PF02668"/>
    </source>
</evidence>
<dbReference type="InterPro" id="IPR003819">
    <property type="entry name" value="TauD/TfdA-like"/>
</dbReference>
<dbReference type="Proteomes" id="UP000515264">
    <property type="component" value="Chromosome 1"/>
</dbReference>
<dbReference type="GO" id="GO:0005506">
    <property type="term" value="F:iron ion binding"/>
    <property type="evidence" value="ECO:0007669"/>
    <property type="project" value="InterPro"/>
</dbReference>
<dbReference type="Proteomes" id="UP000184774">
    <property type="component" value="Unassembled WGS sequence"/>
</dbReference>
<evidence type="ECO:0000256" key="4">
    <source>
        <dbReference type="ARBA" id="ARBA00023004"/>
    </source>
</evidence>
<dbReference type="InterPro" id="IPR014503">
    <property type="entry name" value="Clavaminate_syn-like"/>
</dbReference>
<organism evidence="8 9">
    <name type="scientific">Vibrio spartinae</name>
    <dbReference type="NCBI Taxonomy" id="1918945"/>
    <lineage>
        <taxon>Bacteria</taxon>
        <taxon>Pseudomonadati</taxon>
        <taxon>Pseudomonadota</taxon>
        <taxon>Gammaproteobacteria</taxon>
        <taxon>Vibrionales</taxon>
        <taxon>Vibrionaceae</taxon>
        <taxon>Vibrio</taxon>
    </lineage>
</organism>
<dbReference type="Gene3D" id="3.60.130.10">
    <property type="entry name" value="Clavaminate synthase-like"/>
    <property type="match status" value="1"/>
</dbReference>
<dbReference type="EMBL" id="FSSB01000009">
    <property type="protein sequence ID" value="SIO93763.1"/>
    <property type="molecule type" value="Genomic_DNA"/>
</dbReference>
<dbReference type="EMBL" id="CP046268">
    <property type="protein sequence ID" value="QMV12913.1"/>
    <property type="molecule type" value="Genomic_DNA"/>
</dbReference>
<feature type="binding site" evidence="5">
    <location>
        <position position="151"/>
    </location>
    <ligand>
        <name>Fe cation</name>
        <dbReference type="ChEBI" id="CHEBI:24875"/>
    </ligand>
</feature>
<dbReference type="SUPFAM" id="SSF51197">
    <property type="entry name" value="Clavaminate synthase-like"/>
    <property type="match status" value="1"/>
</dbReference>
<feature type="domain" description="TauD/TfdA-like" evidence="6">
    <location>
        <begin position="136"/>
        <end position="320"/>
    </location>
</feature>
<evidence type="ECO:0000256" key="2">
    <source>
        <dbReference type="ARBA" id="ARBA00022723"/>
    </source>
</evidence>
<evidence type="ECO:0000256" key="1">
    <source>
        <dbReference type="ARBA" id="ARBA00008425"/>
    </source>
</evidence>
<keyword evidence="2 5" id="KW-0479">Metal-binding</keyword>
<evidence type="ECO:0000313" key="10">
    <source>
        <dbReference type="Proteomes" id="UP000515264"/>
    </source>
</evidence>
<evidence type="ECO:0000256" key="5">
    <source>
        <dbReference type="PIRSR" id="PIRSR019543-2"/>
    </source>
</evidence>
<evidence type="ECO:0000313" key="7">
    <source>
        <dbReference type="EMBL" id="QMV12913.1"/>
    </source>
</evidence>
<keyword evidence="10" id="KW-1185">Reference proteome</keyword>
<dbReference type="OrthoDB" id="480112at2"/>
<evidence type="ECO:0000256" key="3">
    <source>
        <dbReference type="ARBA" id="ARBA00023002"/>
    </source>
</evidence>
<reference evidence="8 9" key="1">
    <citation type="submission" date="2016-12" db="EMBL/GenBank/DDBJ databases">
        <authorList>
            <person name="Song W.-J."/>
            <person name="Kurnit D.M."/>
        </authorList>
    </citation>
    <scope>NUCLEOTIDE SEQUENCE [LARGE SCALE GENOMIC DNA]</scope>
    <source>
        <strain evidence="8 9">CECT 9026</strain>
    </source>
</reference>
<keyword evidence="4 5" id="KW-0408">Iron</keyword>
<dbReference type="InterPro" id="IPR042098">
    <property type="entry name" value="TauD-like_sf"/>
</dbReference>
<name>A0A1N6M2T8_9VIBR</name>
<accession>A0A1N6M2T8</accession>
<dbReference type="Pfam" id="PF02668">
    <property type="entry name" value="TauD"/>
    <property type="match status" value="1"/>
</dbReference>
<comment type="similarity">
    <text evidence="1">Belongs to the clavaminate synthase family.</text>
</comment>
<dbReference type="PIRSF" id="PIRSF019543">
    <property type="entry name" value="Clavaminate_syn"/>
    <property type="match status" value="1"/>
</dbReference>
<dbReference type="EC" id="1.14.11.-" evidence="7"/>
<evidence type="ECO:0000313" key="8">
    <source>
        <dbReference type="EMBL" id="SIO93763.1"/>
    </source>
</evidence>
<feature type="binding site" evidence="5">
    <location>
        <position position="149"/>
    </location>
    <ligand>
        <name>Fe cation</name>
        <dbReference type="ChEBI" id="CHEBI:24875"/>
    </ligand>
</feature>
<dbReference type="GO" id="GO:0016706">
    <property type="term" value="F:2-oxoglutarate-dependent dioxygenase activity"/>
    <property type="evidence" value="ECO:0007669"/>
    <property type="project" value="UniProtKB-ARBA"/>
</dbReference>
<reference evidence="7 10" key="3">
    <citation type="journal article" date="2020" name="J. Nat. Prod.">
        <title>Genomics-Metabolomics Profiling Disclosed Marine Vibrio spartinae 3.6 as a Producer of a New Branched Side Chain Prodigiosin.</title>
        <authorList>
            <person name="Vitale G.A."/>
            <person name="Sciarretta M."/>
            <person name="Palma Esposito F."/>
            <person name="January G.G."/>
            <person name="Giaccio M."/>
            <person name="Bunk B."/>
            <person name="Sproer C."/>
            <person name="Bajerski F."/>
            <person name="Power D."/>
            <person name="Festa C."/>
            <person name="Monti M.C."/>
            <person name="D'Auria M.V."/>
            <person name="de Pascale D."/>
        </authorList>
    </citation>
    <scope>NUCLEOTIDE SEQUENCE [LARGE SCALE GENOMIC DNA]</scope>
    <source>
        <strain evidence="7 10">3.6</strain>
    </source>
</reference>
<dbReference type="AlphaFoldDB" id="A0A1N6M2T8"/>
<dbReference type="EC" id="1.14.11.40" evidence="8"/>
<protein>
    <submittedName>
        <fullName evidence="8">Enduracididine beta-hydroxylase</fullName>
        <ecNumber evidence="8">1.14.11.40</ecNumber>
    </submittedName>
    <submittedName>
        <fullName evidence="7">L-asparagine oxygenase</fullName>
        <ecNumber evidence="7">1.14.11.-</ecNumber>
    </submittedName>
</protein>
<reference evidence="7" key="2">
    <citation type="submission" date="2019-11" db="EMBL/GenBank/DDBJ databases">
        <authorList>
            <person name="January G."/>
            <person name="Bunk B."/>
        </authorList>
    </citation>
    <scope>NUCLEOTIDE SEQUENCE</scope>
    <source>
        <strain evidence="7">3.6</strain>
    </source>
</reference>
<gene>
    <name evidence="8" type="primary">mppO</name>
    <name evidence="7" type="synonym">asnO_1</name>
    <name evidence="8" type="ORF">VSP9026_01433</name>
    <name evidence="7" type="ORF">Vspart_00116</name>
</gene>
<keyword evidence="3 8" id="KW-0560">Oxidoreductase</keyword>
<proteinExistence type="inferred from homology"/>
<evidence type="ECO:0000313" key="9">
    <source>
        <dbReference type="Proteomes" id="UP000184774"/>
    </source>
</evidence>
<sequence>MEKYKIYQLTTEDLEFIYRACHQLIEKHDSVETDIFARDCAVYAMELSRNLREAVLDFKNTTHSYAAFLIHGLPFDIENIQTPSTWDCNWHHSETFTYEVIHSLISCLFGEIFGWSTQENGRFMRYVVPIQGDAYEQLGSSSSVELDWHTEEAFHPTPADYVSLMCYRNSEQAATSLCHVDEIVRQLDEKILDILFSRSFCIAPDTSHHVKENKSNHWDIDIKKYCMSAEAKYADTPISVLYGNREWPFMRADLPYMAVFDGNEDAAMALEQFKLVVNQSLIDVCLTEGQIMLIDNRRAVHGRRQFSAKYDNYGRWLKRINIIRDLRALASEFNQLCDRRIV</sequence>